<feature type="region of interest" description="Disordered" evidence="2">
    <location>
        <begin position="1"/>
        <end position="61"/>
    </location>
</feature>
<organism evidence="3 4">
    <name type="scientific">Fusarium equiseti</name>
    <name type="common">Fusarium scirpi</name>
    <dbReference type="NCBI Taxonomy" id="61235"/>
    <lineage>
        <taxon>Eukaryota</taxon>
        <taxon>Fungi</taxon>
        <taxon>Dikarya</taxon>
        <taxon>Ascomycota</taxon>
        <taxon>Pezizomycotina</taxon>
        <taxon>Sordariomycetes</taxon>
        <taxon>Hypocreomycetidae</taxon>
        <taxon>Hypocreales</taxon>
        <taxon>Nectriaceae</taxon>
        <taxon>Fusarium</taxon>
        <taxon>Fusarium incarnatum-equiseti species complex</taxon>
    </lineage>
</organism>
<feature type="region of interest" description="Disordered" evidence="2">
    <location>
        <begin position="76"/>
        <end position="102"/>
    </location>
</feature>
<comment type="caution">
    <text evidence="3">The sequence shown here is derived from an EMBL/GenBank/DDBJ whole genome shotgun (WGS) entry which is preliminary data.</text>
</comment>
<dbReference type="EMBL" id="JAOQBH010000001">
    <property type="protein sequence ID" value="KAJ4141267.1"/>
    <property type="molecule type" value="Genomic_DNA"/>
</dbReference>
<feature type="compositionally biased region" description="Basic and acidic residues" evidence="2">
    <location>
        <begin position="86"/>
        <end position="96"/>
    </location>
</feature>
<sequence length="464" mass="52198">MKVSPELARRERPARAAAPRKSMMEHDSEDEDPPVESSGSSSVEVTRSDNTTSISETSPASITLISTISDRAMATLNQSSSPKKRSMAETKNDSPTKKPRKIVIKSNKLASYTVTPAPSQAEISPQPASNGVPELHTIAECVETLQSRMTKDETELAEAKKEIASLQQMLEVKAGGDGLINIADADQDLRKENHQLKIRVSELKHLIATLQQQRPTIPDFKVMDEDVETRWQEIGYDIRNFVTQVVTNKPHGVKTPLGANHKDVESFKKHQKKDITTAPYHFQHYVWKHLVEGVFQAGKATWGGNAGNTFHHYCLNVSEIDCEDMEQISLSKATQAASLAKFFNEHNREQARDIAREMAQTLDIFMDPNKDKVDAKKFLMSIVKKAVVLNDKFLRSRAFFLTNWIVEGFECEDLDIRHRAGKQGGEMKLDIQISPRLRKIGNADGRRFDQAMEICKPMVTVIYR</sequence>
<keyword evidence="4" id="KW-1185">Reference proteome</keyword>
<feature type="compositionally biased region" description="Low complexity" evidence="2">
    <location>
        <begin position="35"/>
        <end position="45"/>
    </location>
</feature>
<gene>
    <name evidence="3" type="ORF">NW768_000477</name>
</gene>
<protein>
    <submittedName>
        <fullName evidence="3">Uncharacterized protein</fullName>
    </submittedName>
</protein>
<accession>A0ABQ8RT22</accession>
<dbReference type="Proteomes" id="UP001152024">
    <property type="component" value="Unassembled WGS sequence"/>
</dbReference>
<feature type="compositionally biased region" description="Polar residues" evidence="2">
    <location>
        <begin position="48"/>
        <end position="61"/>
    </location>
</feature>
<name>A0ABQ8RT22_FUSEQ</name>
<evidence type="ECO:0000256" key="2">
    <source>
        <dbReference type="SAM" id="MobiDB-lite"/>
    </source>
</evidence>
<reference evidence="3" key="1">
    <citation type="submission" date="2022-09" db="EMBL/GenBank/DDBJ databases">
        <title>Fusarium specimens isolated from Avocado Roots.</title>
        <authorList>
            <person name="Stajich J."/>
            <person name="Roper C."/>
            <person name="Heimlech-Rivalta G."/>
        </authorList>
    </citation>
    <scope>NUCLEOTIDE SEQUENCE</scope>
    <source>
        <strain evidence="3">CF00095</strain>
    </source>
</reference>
<proteinExistence type="predicted"/>
<evidence type="ECO:0000256" key="1">
    <source>
        <dbReference type="SAM" id="Coils"/>
    </source>
</evidence>
<feature type="coiled-coil region" evidence="1">
    <location>
        <begin position="142"/>
        <end position="169"/>
    </location>
</feature>
<evidence type="ECO:0000313" key="3">
    <source>
        <dbReference type="EMBL" id="KAJ4141267.1"/>
    </source>
</evidence>
<evidence type="ECO:0000313" key="4">
    <source>
        <dbReference type="Proteomes" id="UP001152024"/>
    </source>
</evidence>
<keyword evidence="1" id="KW-0175">Coiled coil</keyword>